<organism evidence="1 2">
    <name type="scientific">Profundibacterium mesophilum KAUST100406-0324</name>
    <dbReference type="NCBI Taxonomy" id="1037889"/>
    <lineage>
        <taxon>Bacteria</taxon>
        <taxon>Pseudomonadati</taxon>
        <taxon>Pseudomonadota</taxon>
        <taxon>Alphaproteobacteria</taxon>
        <taxon>Rhodobacterales</taxon>
        <taxon>Roseobacteraceae</taxon>
        <taxon>Profundibacterium</taxon>
    </lineage>
</organism>
<dbReference type="EMBL" id="APKE01000007">
    <property type="protein sequence ID" value="KAF0677113.1"/>
    <property type="molecule type" value="Genomic_DNA"/>
</dbReference>
<dbReference type="Proteomes" id="UP000698242">
    <property type="component" value="Unassembled WGS sequence"/>
</dbReference>
<keyword evidence="2" id="KW-1185">Reference proteome</keyword>
<dbReference type="InterPro" id="IPR029032">
    <property type="entry name" value="AhpD-like"/>
</dbReference>
<dbReference type="AlphaFoldDB" id="A0A921TDR8"/>
<accession>A0A921TDR8</accession>
<reference evidence="1" key="1">
    <citation type="submission" date="2013-03" db="EMBL/GenBank/DDBJ databases">
        <title>Genome Sequence of the Profundibacterium mesophilum strain KAUST100406-0324T from Red Sea, a novel genus in the family Rhodobacteraceae.</title>
        <authorList>
            <person name="Essack M."/>
            <person name="Alam I."/>
            <person name="Lafi F."/>
            <person name="Alawi W."/>
            <person name="Kamanu F."/>
            <person name="Al-Suwailem A."/>
            <person name="Lee O.O."/>
            <person name="Xu Y."/>
            <person name="Bajic V."/>
            <person name="Qian P.-Y."/>
            <person name="Archer J."/>
        </authorList>
    </citation>
    <scope>NUCLEOTIDE SEQUENCE</scope>
    <source>
        <strain evidence="1">KAUST100406-0324</strain>
    </source>
</reference>
<comment type="caution">
    <text evidence="1">The sequence shown here is derived from an EMBL/GenBank/DDBJ whole genome shotgun (WGS) entry which is preliminary data.</text>
</comment>
<dbReference type="OrthoDB" id="7328355at2"/>
<evidence type="ECO:0000313" key="2">
    <source>
        <dbReference type="Proteomes" id="UP000698242"/>
    </source>
</evidence>
<sequence length="294" mass="31758">MPILQRHKPRPVPIPRTVPENLAAGELAAAYASTKAAFGVPWMGVVAMAFASFPGFYRALWGLYDPIVRSTAFRSACTELRDCAEREAARLDQAPLARDLEKAGYTDADLAAIRKVIEVFAAGNMPYLLMATSARLLLEGHEVGEASPGDLTQAGAPPVLWPAGQALTLVEPHHQDASGRALYEDIKATLGLPFLNTDYRALARWPSYFHLAWQGLQPQVGQPLYSEIVTAVHDRATELAMALPNPNDVRSETVRAAAAAEGASGEVLAVVHLFQWLLPGLVTNVAVFQGQLEN</sequence>
<evidence type="ECO:0000313" key="1">
    <source>
        <dbReference type="EMBL" id="KAF0677113.1"/>
    </source>
</evidence>
<protein>
    <submittedName>
        <fullName evidence="1">Alkylhydroperoxidase AhpD core</fullName>
    </submittedName>
</protein>
<proteinExistence type="predicted"/>
<dbReference type="RefSeq" id="WP_159963885.1">
    <property type="nucleotide sequence ID" value="NZ_APKE01000007.1"/>
</dbReference>
<name>A0A921TDR8_9RHOB</name>
<gene>
    <name evidence="1" type="ORF">PMES_00427</name>
</gene>
<dbReference type="Gene3D" id="1.20.1290.10">
    <property type="entry name" value="AhpD-like"/>
    <property type="match status" value="1"/>
</dbReference>